<name>A0A0U0ZU68_9MYCO</name>
<accession>A0A0U0ZU68</accession>
<evidence type="ECO:0000313" key="1">
    <source>
        <dbReference type="EMBL" id="CPV66808.1"/>
    </source>
</evidence>
<evidence type="ECO:0000313" key="2">
    <source>
        <dbReference type="Proteomes" id="UP000045782"/>
    </source>
</evidence>
<dbReference type="RefSeq" id="WP_131724600.1">
    <property type="nucleotide sequence ID" value="NZ_CSWP01000009.1"/>
</dbReference>
<proteinExistence type="predicted"/>
<dbReference type="EMBL" id="CSWP01000009">
    <property type="protein sequence ID" value="CPV66808.1"/>
    <property type="molecule type" value="Genomic_DNA"/>
</dbReference>
<organism evidence="1 2">
    <name type="scientific">Mycobacteroides abscessus</name>
    <dbReference type="NCBI Taxonomy" id="36809"/>
    <lineage>
        <taxon>Bacteria</taxon>
        <taxon>Bacillati</taxon>
        <taxon>Actinomycetota</taxon>
        <taxon>Actinomycetes</taxon>
        <taxon>Mycobacteriales</taxon>
        <taxon>Mycobacteriaceae</taxon>
        <taxon>Mycobacteroides</taxon>
    </lineage>
</organism>
<protein>
    <submittedName>
        <fullName evidence="1">Uncharacterized protein</fullName>
    </submittedName>
</protein>
<dbReference type="AlphaFoldDB" id="A0A0U0ZU68"/>
<reference evidence="1 2" key="1">
    <citation type="submission" date="2015-03" db="EMBL/GenBank/DDBJ databases">
        <authorList>
            <person name="Murphy D."/>
        </authorList>
    </citation>
    <scope>NUCLEOTIDE SEQUENCE [LARGE SCALE GENOMIC DNA]</scope>
    <source>
        <strain evidence="1 2">PAP088</strain>
    </source>
</reference>
<sequence length="256" mass="26372">MLSGTADEAREGYAQACAALGGRAKLAEESAACWVCQHSTHSHYQTSDGVSGCIETASAPLTFSAAWEGQYGASKFIGGQGGCLCPGYRQGLLPWSLTSNLESLAAHDEELCPDCMDPLVRHGVEHAWDPAGCWCCPCERATMPEFSVIAVDLGGAEVSVLSDIQRAAALGTEIAVGRAGKLRLEAAQDGMFVLSADTAGGLALVADLTGPELDVIGSGVAGDGYAEVPMLMLGCPDGDDCFCDPGRALLLTIVVG</sequence>
<gene>
    <name evidence="1" type="ORF">ERS075579_04082</name>
</gene>
<dbReference type="Proteomes" id="UP000045782">
    <property type="component" value="Unassembled WGS sequence"/>
</dbReference>